<dbReference type="KEGG" id="kle:AO703_11060"/>
<feature type="transmembrane region" description="Helical" evidence="1">
    <location>
        <begin position="20"/>
        <end position="40"/>
    </location>
</feature>
<keyword evidence="1" id="KW-0812">Transmembrane</keyword>
<dbReference type="EMBL" id="CP012871">
    <property type="protein sequence ID" value="ALR76818.1"/>
    <property type="molecule type" value="Genomic_DNA"/>
</dbReference>
<name>A0A806X5F3_9ENTR</name>
<sequence>MILYAILKATQDDAVRISIILLSSAIQLLCWYALLTVVFVNSIPHPFWLAVVGVFERSSFEFIADFLTRLPSLLMLALSAWLVHLDFYLYRKALVKLDP</sequence>
<protein>
    <submittedName>
        <fullName evidence="2">Uncharacterized protein</fullName>
    </submittedName>
</protein>
<keyword evidence="1" id="KW-0472">Membrane</keyword>
<evidence type="ECO:0000313" key="3">
    <source>
        <dbReference type="Proteomes" id="UP000069162"/>
    </source>
</evidence>
<dbReference type="Proteomes" id="UP000069162">
    <property type="component" value="Chromosome"/>
</dbReference>
<dbReference type="AlphaFoldDB" id="A0A806X5F3"/>
<evidence type="ECO:0000256" key="1">
    <source>
        <dbReference type="SAM" id="Phobius"/>
    </source>
</evidence>
<keyword evidence="1" id="KW-1133">Transmembrane helix</keyword>
<evidence type="ECO:0000313" key="2">
    <source>
        <dbReference type="EMBL" id="ALR76818.1"/>
    </source>
</evidence>
<organism evidence="2 3">
    <name type="scientific">[Enterobacter] lignolyticus</name>
    <dbReference type="NCBI Taxonomy" id="1334193"/>
    <lineage>
        <taxon>Bacteria</taxon>
        <taxon>Pseudomonadati</taxon>
        <taxon>Pseudomonadota</taxon>
        <taxon>Gammaproteobacteria</taxon>
        <taxon>Enterobacterales</taxon>
        <taxon>Enterobacteriaceae</taxon>
        <taxon>Pluralibacter</taxon>
    </lineage>
</organism>
<feature type="transmembrane region" description="Helical" evidence="1">
    <location>
        <begin position="70"/>
        <end position="90"/>
    </location>
</feature>
<accession>A0A806X5F3</accession>
<gene>
    <name evidence="2" type="ORF">AO703_11060</name>
</gene>
<proteinExistence type="predicted"/>
<dbReference type="RefSeq" id="WP_044611949.1">
    <property type="nucleotide sequence ID" value="NZ_CP012871.1"/>
</dbReference>
<reference evidence="3" key="1">
    <citation type="submission" date="2015-10" db="EMBL/GenBank/DDBJ databases">
        <title>Complete Genome Sequencing of Klebsiella sp. strain G5.</title>
        <authorList>
            <person name="Chan K.-G."/>
            <person name="Chen J.-W."/>
        </authorList>
    </citation>
    <scope>NUCLEOTIDE SEQUENCE [LARGE SCALE GENOMIC DNA]</scope>
    <source>
        <strain evidence="3">G5</strain>
    </source>
</reference>